<proteinExistence type="predicted"/>
<reference evidence="2" key="2">
    <citation type="submission" date="2015-01" db="EMBL/GenBank/DDBJ databases">
        <title>Evolutionary Origins and Diversification of the Mycorrhizal Mutualists.</title>
        <authorList>
            <consortium name="DOE Joint Genome Institute"/>
            <consortium name="Mycorrhizal Genomics Consortium"/>
            <person name="Kohler A."/>
            <person name="Kuo A."/>
            <person name="Nagy L.G."/>
            <person name="Floudas D."/>
            <person name="Copeland A."/>
            <person name="Barry K.W."/>
            <person name="Cichocki N."/>
            <person name="Veneault-Fourrey C."/>
            <person name="LaButti K."/>
            <person name="Lindquist E.A."/>
            <person name="Lipzen A."/>
            <person name="Lundell T."/>
            <person name="Morin E."/>
            <person name="Murat C."/>
            <person name="Riley R."/>
            <person name="Ohm R."/>
            <person name="Sun H."/>
            <person name="Tunlid A."/>
            <person name="Henrissat B."/>
            <person name="Grigoriev I.V."/>
            <person name="Hibbett D.S."/>
            <person name="Martin F."/>
        </authorList>
    </citation>
    <scope>NUCLEOTIDE SEQUENCE [LARGE SCALE GENOMIC DNA]</scope>
    <source>
        <strain evidence="2">Marx 270</strain>
    </source>
</reference>
<dbReference type="HOGENOM" id="CLU_2484214_0_0_1"/>
<gene>
    <name evidence="1" type="ORF">M404DRAFT_998137</name>
</gene>
<dbReference type="AlphaFoldDB" id="A0A0C3JEC7"/>
<accession>A0A0C3JEC7</accession>
<evidence type="ECO:0000313" key="2">
    <source>
        <dbReference type="Proteomes" id="UP000054217"/>
    </source>
</evidence>
<keyword evidence="2" id="KW-1185">Reference proteome</keyword>
<name>A0A0C3JEC7_PISTI</name>
<sequence>MKHHLRHLSDEYRTVPAWHDGMMAARPAAARMARQAISRFAASRELPSVALRLLKSGRIAPLLHLGSRGGNTNLRPEKPAVGWRAVY</sequence>
<organism evidence="1 2">
    <name type="scientific">Pisolithus tinctorius Marx 270</name>
    <dbReference type="NCBI Taxonomy" id="870435"/>
    <lineage>
        <taxon>Eukaryota</taxon>
        <taxon>Fungi</taxon>
        <taxon>Dikarya</taxon>
        <taxon>Basidiomycota</taxon>
        <taxon>Agaricomycotina</taxon>
        <taxon>Agaricomycetes</taxon>
        <taxon>Agaricomycetidae</taxon>
        <taxon>Boletales</taxon>
        <taxon>Sclerodermatineae</taxon>
        <taxon>Pisolithaceae</taxon>
        <taxon>Pisolithus</taxon>
    </lineage>
</organism>
<dbReference type="Proteomes" id="UP000054217">
    <property type="component" value="Unassembled WGS sequence"/>
</dbReference>
<dbReference type="EMBL" id="KN831960">
    <property type="protein sequence ID" value="KIO07428.1"/>
    <property type="molecule type" value="Genomic_DNA"/>
</dbReference>
<protein>
    <submittedName>
        <fullName evidence="1">Uncharacterized protein</fullName>
    </submittedName>
</protein>
<evidence type="ECO:0000313" key="1">
    <source>
        <dbReference type="EMBL" id="KIO07428.1"/>
    </source>
</evidence>
<dbReference type="InParanoid" id="A0A0C3JEC7"/>
<reference evidence="1 2" key="1">
    <citation type="submission" date="2014-04" db="EMBL/GenBank/DDBJ databases">
        <authorList>
            <consortium name="DOE Joint Genome Institute"/>
            <person name="Kuo A."/>
            <person name="Kohler A."/>
            <person name="Costa M.D."/>
            <person name="Nagy L.G."/>
            <person name="Floudas D."/>
            <person name="Copeland A."/>
            <person name="Barry K.W."/>
            <person name="Cichocki N."/>
            <person name="Veneault-Fourrey C."/>
            <person name="LaButti K."/>
            <person name="Lindquist E.A."/>
            <person name="Lipzen A."/>
            <person name="Lundell T."/>
            <person name="Morin E."/>
            <person name="Murat C."/>
            <person name="Sun H."/>
            <person name="Tunlid A."/>
            <person name="Henrissat B."/>
            <person name="Grigoriev I.V."/>
            <person name="Hibbett D.S."/>
            <person name="Martin F."/>
            <person name="Nordberg H.P."/>
            <person name="Cantor M.N."/>
            <person name="Hua S.X."/>
        </authorList>
    </citation>
    <scope>NUCLEOTIDE SEQUENCE [LARGE SCALE GENOMIC DNA]</scope>
    <source>
        <strain evidence="1 2">Marx 270</strain>
    </source>
</reference>